<evidence type="ECO:0000256" key="1">
    <source>
        <dbReference type="SAM" id="MobiDB-lite"/>
    </source>
</evidence>
<keyword evidence="3" id="KW-1185">Reference proteome</keyword>
<feature type="compositionally biased region" description="Polar residues" evidence="1">
    <location>
        <begin position="277"/>
        <end position="288"/>
    </location>
</feature>
<reference evidence="2 3" key="1">
    <citation type="submission" date="2024-01" db="EMBL/GenBank/DDBJ databases">
        <title>Comparative genomics of Cryptococcus and Kwoniella reveals pathogenesis evolution and contrasting modes of karyotype evolution via chromosome fusion or intercentromeric recombination.</title>
        <authorList>
            <person name="Coelho M.A."/>
            <person name="David-Palma M."/>
            <person name="Shea T."/>
            <person name="Bowers K."/>
            <person name="McGinley-Smith S."/>
            <person name="Mohammad A.W."/>
            <person name="Gnirke A."/>
            <person name="Yurkov A.M."/>
            <person name="Nowrousian M."/>
            <person name="Sun S."/>
            <person name="Cuomo C.A."/>
            <person name="Heitman J."/>
        </authorList>
    </citation>
    <scope>NUCLEOTIDE SEQUENCE [LARGE SCALE GENOMIC DNA]</scope>
    <source>
        <strain evidence="2 3">CBS 6074</strain>
    </source>
</reference>
<accession>A0AAX4JP15</accession>
<evidence type="ECO:0000313" key="3">
    <source>
        <dbReference type="Proteomes" id="UP001355207"/>
    </source>
</evidence>
<protein>
    <recommendedName>
        <fullName evidence="4">SprT-like domain-containing protein</fullName>
    </recommendedName>
</protein>
<evidence type="ECO:0008006" key="4">
    <source>
        <dbReference type="Google" id="ProtNLM"/>
    </source>
</evidence>
<dbReference type="AlphaFoldDB" id="A0AAX4JP15"/>
<dbReference type="PANTHER" id="PTHR33321:SF12">
    <property type="entry name" value="PLANT BASIC SECRETORY PROTEIN (BSP) FAMILY PROTEIN"/>
    <property type="match status" value="1"/>
</dbReference>
<dbReference type="Pfam" id="PF04450">
    <property type="entry name" value="BSP"/>
    <property type="match status" value="1"/>
</dbReference>
<dbReference type="EMBL" id="CP144099">
    <property type="protein sequence ID" value="WWC86618.1"/>
    <property type="molecule type" value="Genomic_DNA"/>
</dbReference>
<dbReference type="RefSeq" id="XP_066073381.1">
    <property type="nucleotide sequence ID" value="XM_066217284.1"/>
</dbReference>
<dbReference type="GeneID" id="91092167"/>
<name>A0AAX4JP15_9TREE</name>
<gene>
    <name evidence="2" type="ORF">L201_001495</name>
</gene>
<feature type="compositionally biased region" description="Low complexity" evidence="1">
    <location>
        <begin position="254"/>
        <end position="265"/>
    </location>
</feature>
<feature type="region of interest" description="Disordered" evidence="1">
    <location>
        <begin position="1"/>
        <end position="20"/>
    </location>
</feature>
<organism evidence="2 3">
    <name type="scientific">Kwoniella dendrophila CBS 6074</name>
    <dbReference type="NCBI Taxonomy" id="1295534"/>
    <lineage>
        <taxon>Eukaryota</taxon>
        <taxon>Fungi</taxon>
        <taxon>Dikarya</taxon>
        <taxon>Basidiomycota</taxon>
        <taxon>Agaricomycotina</taxon>
        <taxon>Tremellomycetes</taxon>
        <taxon>Tremellales</taxon>
        <taxon>Cryptococcaceae</taxon>
        <taxon>Kwoniella</taxon>
    </lineage>
</organism>
<proteinExistence type="predicted"/>
<feature type="region of interest" description="Disordered" evidence="1">
    <location>
        <begin position="253"/>
        <end position="296"/>
    </location>
</feature>
<sequence length="343" mass="38954">MPTLPSFLRPRPRSPPPPSPITTYYLTTPYSSNQQALRSIPSSSHPSEIPSGSLIFSFTHPQLSISKGTSFFLDCIPDPIGFLYHSSFFISKHLSPNNEQGKIEWRHQLIQLELENKDGLAATSGGKIVISLKWIENIMNQVKRNEKSKQSAIKEFKGVLLHELVHTIQHDGFGSTPGWLIESIADYVRLLGKLGPDHWRKSGSGKIEKGYEDGYDIGARFLVWLTTNDPEILDDTSRISYDGGELIPVEYAIQPSQTPTSTATSNDAKPTQYPDPNWNQGYIENHSLNKSKPKHRPGPYPDLIKLIDSRLKFERWDDSWWQEMTGLNLDDLWSSYMAYYGRF</sequence>
<dbReference type="PANTHER" id="PTHR33321">
    <property type="match status" value="1"/>
</dbReference>
<dbReference type="Proteomes" id="UP001355207">
    <property type="component" value="Chromosome 2"/>
</dbReference>
<evidence type="ECO:0000313" key="2">
    <source>
        <dbReference type="EMBL" id="WWC86618.1"/>
    </source>
</evidence>
<dbReference type="InterPro" id="IPR007541">
    <property type="entry name" value="Uncharacterised_BSP"/>
</dbReference>